<evidence type="ECO:0000256" key="3">
    <source>
        <dbReference type="ARBA" id="ARBA00023027"/>
    </source>
</evidence>
<dbReference type="Gene3D" id="3.40.50.720">
    <property type="entry name" value="NAD(P)-binding Rossmann-like Domain"/>
    <property type="match status" value="2"/>
</dbReference>
<dbReference type="SUPFAM" id="SSF51735">
    <property type="entry name" value="NAD(P)-binding Rossmann-fold domains"/>
    <property type="match status" value="1"/>
</dbReference>
<gene>
    <name evidence="7" type="ORF">B1A74_10240</name>
</gene>
<dbReference type="InterPro" id="IPR058205">
    <property type="entry name" value="D-LDH-like"/>
</dbReference>
<evidence type="ECO:0000256" key="2">
    <source>
        <dbReference type="ARBA" id="ARBA00023002"/>
    </source>
</evidence>
<evidence type="ECO:0000313" key="7">
    <source>
        <dbReference type="EMBL" id="OOC09571.1"/>
    </source>
</evidence>
<protein>
    <submittedName>
        <fullName evidence="7">2-hydroxyacid dehydrogenase</fullName>
    </submittedName>
</protein>
<reference evidence="7 8" key="1">
    <citation type="submission" date="2017-02" db="EMBL/GenBank/DDBJ databases">
        <title>Genomic diversity within the haloalkaliphilic genus Thioalkalivibrio.</title>
        <authorList>
            <person name="Ahn A.-C."/>
            <person name="Meier-Kolthoff J."/>
            <person name="Overmars L."/>
            <person name="Richter M."/>
            <person name="Woyke T."/>
            <person name="Sorokin D.Y."/>
            <person name="Muyzer G."/>
        </authorList>
    </citation>
    <scope>NUCLEOTIDE SEQUENCE [LARGE SCALE GENOMIC DNA]</scope>
    <source>
        <strain evidence="7 8">HL17</strain>
    </source>
</reference>
<dbReference type="SUPFAM" id="SSF52283">
    <property type="entry name" value="Formate/glycerate dehydrogenase catalytic domain-like"/>
    <property type="match status" value="1"/>
</dbReference>
<dbReference type="GO" id="GO:0008720">
    <property type="term" value="F:D-lactate dehydrogenase (NAD+) activity"/>
    <property type="evidence" value="ECO:0007669"/>
    <property type="project" value="TreeGrafter"/>
</dbReference>
<dbReference type="OrthoDB" id="9805416at2"/>
<dbReference type="InterPro" id="IPR006140">
    <property type="entry name" value="D-isomer_DH_NAD-bd"/>
</dbReference>
<proteinExistence type="inferred from homology"/>
<dbReference type="PROSITE" id="PS00671">
    <property type="entry name" value="D_2_HYDROXYACID_DH_3"/>
    <property type="match status" value="1"/>
</dbReference>
<dbReference type="EMBL" id="MUZR01000044">
    <property type="protein sequence ID" value="OOC09571.1"/>
    <property type="molecule type" value="Genomic_DNA"/>
</dbReference>
<comment type="similarity">
    <text evidence="1 4">Belongs to the D-isomer specific 2-hydroxyacid dehydrogenase family.</text>
</comment>
<dbReference type="CDD" id="cd12183">
    <property type="entry name" value="LDH_like_2"/>
    <property type="match status" value="1"/>
</dbReference>
<evidence type="ECO:0000256" key="4">
    <source>
        <dbReference type="RuleBase" id="RU003719"/>
    </source>
</evidence>
<dbReference type="GO" id="GO:0051287">
    <property type="term" value="F:NAD binding"/>
    <property type="evidence" value="ECO:0007669"/>
    <property type="project" value="InterPro"/>
</dbReference>
<dbReference type="RefSeq" id="WP_018947336.1">
    <property type="nucleotide sequence ID" value="NZ_MUZR01000044.1"/>
</dbReference>
<comment type="caution">
    <text evidence="7">The sequence shown here is derived from an EMBL/GenBank/DDBJ whole genome shotgun (WGS) entry which is preliminary data.</text>
</comment>
<dbReference type="Pfam" id="PF02826">
    <property type="entry name" value="2-Hacid_dh_C"/>
    <property type="match status" value="1"/>
</dbReference>
<dbReference type="Proteomes" id="UP000189177">
    <property type="component" value="Unassembled WGS sequence"/>
</dbReference>
<sequence length="335" mass="36355">MKVAVFSAQQHDHEHLVPLMREAGMEPVMDERRLTPESVNDAAGADAVCAFTNDDLGAATLDGLHALGIRVIALRCSGHDNLDHEHAASLGMRAGRVPAYSPSAIAEHAVALLMTLNRHTHFAWQRTRRGDFRLNHLAGFDVAQRNVGVIGTGKIGAIFCRIMQGFGARVRAMDPYPDPELQAAGVTYTDLDGLLSESDVVCLMCPLTRDNRHLINADTLARMPRGAILINTARGPLVDTDALEAALDSGQLDAAALDVYEDEGPVFFRDWSGTEGGVPDERLVRLTQRDNVLVTGHQAFLTHEGLTGIAETTVRNLQVLSRDPEGHEELPGRLV</sequence>
<keyword evidence="3" id="KW-0520">NAD</keyword>
<feature type="domain" description="D-isomer specific 2-hydroxyacid dehydrogenase NAD-binding" evidence="6">
    <location>
        <begin position="110"/>
        <end position="299"/>
    </location>
</feature>
<dbReference type="AlphaFoldDB" id="A0A1V2ZX42"/>
<dbReference type="InterPro" id="IPR029753">
    <property type="entry name" value="D-isomer_DH_CS"/>
</dbReference>
<evidence type="ECO:0000313" key="8">
    <source>
        <dbReference type="Proteomes" id="UP000189177"/>
    </source>
</evidence>
<keyword evidence="8" id="KW-1185">Reference proteome</keyword>
<evidence type="ECO:0000259" key="6">
    <source>
        <dbReference type="Pfam" id="PF02826"/>
    </source>
</evidence>
<evidence type="ECO:0000256" key="1">
    <source>
        <dbReference type="ARBA" id="ARBA00005854"/>
    </source>
</evidence>
<feature type="domain" description="D-isomer specific 2-hydroxyacid dehydrogenase catalytic" evidence="5">
    <location>
        <begin position="13"/>
        <end position="318"/>
    </location>
</feature>
<dbReference type="InterPro" id="IPR036291">
    <property type="entry name" value="NAD(P)-bd_dom_sf"/>
</dbReference>
<organism evidence="7 8">
    <name type="scientific">Thioalkalivibrio halophilus</name>
    <dbReference type="NCBI Taxonomy" id="252474"/>
    <lineage>
        <taxon>Bacteria</taxon>
        <taxon>Pseudomonadati</taxon>
        <taxon>Pseudomonadota</taxon>
        <taxon>Gammaproteobacteria</taxon>
        <taxon>Chromatiales</taxon>
        <taxon>Ectothiorhodospiraceae</taxon>
        <taxon>Thioalkalivibrio</taxon>
    </lineage>
</organism>
<keyword evidence="2 4" id="KW-0560">Oxidoreductase</keyword>
<dbReference type="PANTHER" id="PTHR43026:SF1">
    <property type="entry name" value="2-HYDROXYACID DEHYDROGENASE HOMOLOG 1-RELATED"/>
    <property type="match status" value="1"/>
</dbReference>
<dbReference type="STRING" id="252474.B1A74_10240"/>
<dbReference type="InterPro" id="IPR006139">
    <property type="entry name" value="D-isomer_2_OHA_DH_cat_dom"/>
</dbReference>
<name>A0A1V2ZX42_9GAMM</name>
<evidence type="ECO:0000259" key="5">
    <source>
        <dbReference type="Pfam" id="PF00389"/>
    </source>
</evidence>
<accession>A0A1V2ZX42</accession>
<dbReference type="Pfam" id="PF00389">
    <property type="entry name" value="2-Hacid_dh"/>
    <property type="match status" value="1"/>
</dbReference>
<dbReference type="PANTHER" id="PTHR43026">
    <property type="entry name" value="2-HYDROXYACID DEHYDROGENASE HOMOLOG 1-RELATED"/>
    <property type="match status" value="1"/>
</dbReference>